<evidence type="ECO:0000256" key="1">
    <source>
        <dbReference type="ARBA" id="ARBA00008791"/>
    </source>
</evidence>
<gene>
    <name evidence="4" type="ORF">G6034_04775</name>
</gene>
<feature type="domain" description="UspA" evidence="3">
    <location>
        <begin position="9"/>
        <end position="141"/>
    </location>
</feature>
<dbReference type="PANTHER" id="PTHR46268">
    <property type="entry name" value="STRESS RESPONSE PROTEIN NHAX"/>
    <property type="match status" value="1"/>
</dbReference>
<evidence type="ECO:0000313" key="5">
    <source>
        <dbReference type="Proteomes" id="UP000543556"/>
    </source>
</evidence>
<dbReference type="InterPro" id="IPR014729">
    <property type="entry name" value="Rossmann-like_a/b/a_fold"/>
</dbReference>
<dbReference type="RefSeq" id="WP_176633955.1">
    <property type="nucleotide sequence ID" value="NZ_JAAMFM010000004.1"/>
</dbReference>
<dbReference type="Proteomes" id="UP000543556">
    <property type="component" value="Unassembled WGS sequence"/>
</dbReference>
<keyword evidence="5" id="KW-1185">Reference proteome</keyword>
<proteinExistence type="inferred from homology"/>
<dbReference type="Gene3D" id="3.40.50.620">
    <property type="entry name" value="HUPs"/>
    <property type="match status" value="1"/>
</dbReference>
<comment type="caution">
    <text evidence="4">The sequence shown here is derived from an EMBL/GenBank/DDBJ whole genome shotgun (WGS) entry which is preliminary data.</text>
</comment>
<dbReference type="PRINTS" id="PR01438">
    <property type="entry name" value="UNVRSLSTRESS"/>
</dbReference>
<dbReference type="CDD" id="cd00293">
    <property type="entry name" value="USP-like"/>
    <property type="match status" value="1"/>
</dbReference>
<dbReference type="PANTHER" id="PTHR46268:SF6">
    <property type="entry name" value="UNIVERSAL STRESS PROTEIN UP12"/>
    <property type="match status" value="1"/>
</dbReference>
<dbReference type="InterPro" id="IPR006016">
    <property type="entry name" value="UspA"/>
</dbReference>
<sequence>MNTEAVTGRVVVGVDGSASSVMALREAQHIAQATGARLDVVSCWNIPATAAPPVESIAEGIKEAAWQRLQEEVAVALGSPAPDNVSTRLLQGQPRQELIELSKGSDLLVVGRRGFGGFAGLLMGSVSRACVAHAHCPVMVVNAGERDERSRDVASPAGKANDGAAHP</sequence>
<accession>A0A7Y7IEY6</accession>
<evidence type="ECO:0000256" key="2">
    <source>
        <dbReference type="SAM" id="MobiDB-lite"/>
    </source>
</evidence>
<evidence type="ECO:0000313" key="4">
    <source>
        <dbReference type="EMBL" id="NVM94233.1"/>
    </source>
</evidence>
<dbReference type="AlphaFoldDB" id="A0A7Y7IEY6"/>
<name>A0A7Y7IEY6_9MICC</name>
<feature type="region of interest" description="Disordered" evidence="2">
    <location>
        <begin position="145"/>
        <end position="167"/>
    </location>
</feature>
<reference evidence="4 5" key="1">
    <citation type="submission" date="2020-02" db="EMBL/GenBank/DDBJ databases">
        <title>Genome sequence of strain AETb3-4.</title>
        <authorList>
            <person name="Gao J."/>
            <person name="Zhang X."/>
        </authorList>
    </citation>
    <scope>NUCLEOTIDE SEQUENCE [LARGE SCALE GENOMIC DNA]</scope>
    <source>
        <strain evidence="4 5">AETb3-4</strain>
    </source>
</reference>
<dbReference type="SUPFAM" id="SSF52402">
    <property type="entry name" value="Adenine nucleotide alpha hydrolases-like"/>
    <property type="match status" value="1"/>
</dbReference>
<dbReference type="Pfam" id="PF00582">
    <property type="entry name" value="Usp"/>
    <property type="match status" value="1"/>
</dbReference>
<comment type="similarity">
    <text evidence="1">Belongs to the universal stress protein A family.</text>
</comment>
<protein>
    <submittedName>
        <fullName evidence="4">Universal stress protein</fullName>
    </submittedName>
</protein>
<dbReference type="EMBL" id="JAAMFM010000004">
    <property type="protein sequence ID" value="NVM94233.1"/>
    <property type="molecule type" value="Genomic_DNA"/>
</dbReference>
<evidence type="ECO:0000259" key="3">
    <source>
        <dbReference type="Pfam" id="PF00582"/>
    </source>
</evidence>
<organism evidence="4 5">
    <name type="scientific">Arthrobacter wenxiniae</name>
    <dbReference type="NCBI Taxonomy" id="2713570"/>
    <lineage>
        <taxon>Bacteria</taxon>
        <taxon>Bacillati</taxon>
        <taxon>Actinomycetota</taxon>
        <taxon>Actinomycetes</taxon>
        <taxon>Micrococcales</taxon>
        <taxon>Micrococcaceae</taxon>
        <taxon>Arthrobacter</taxon>
    </lineage>
</organism>
<dbReference type="InterPro" id="IPR006015">
    <property type="entry name" value="Universal_stress_UspA"/>
</dbReference>